<organism evidence="2 3">
    <name type="scientific">Mytilus coruscus</name>
    <name type="common">Sea mussel</name>
    <dbReference type="NCBI Taxonomy" id="42192"/>
    <lineage>
        <taxon>Eukaryota</taxon>
        <taxon>Metazoa</taxon>
        <taxon>Spiralia</taxon>
        <taxon>Lophotrochozoa</taxon>
        <taxon>Mollusca</taxon>
        <taxon>Bivalvia</taxon>
        <taxon>Autobranchia</taxon>
        <taxon>Pteriomorphia</taxon>
        <taxon>Mytilida</taxon>
        <taxon>Mytiloidea</taxon>
        <taxon>Mytilidae</taxon>
        <taxon>Mytilinae</taxon>
        <taxon>Mytilus</taxon>
    </lineage>
</organism>
<feature type="region of interest" description="Disordered" evidence="1">
    <location>
        <begin position="273"/>
        <end position="317"/>
    </location>
</feature>
<dbReference type="OrthoDB" id="6158140at2759"/>
<keyword evidence="3" id="KW-1185">Reference proteome</keyword>
<protein>
    <recommendedName>
        <fullName evidence="4">Myb-like domain-containing protein</fullName>
    </recommendedName>
</protein>
<feature type="region of interest" description="Disordered" evidence="1">
    <location>
        <begin position="169"/>
        <end position="189"/>
    </location>
</feature>
<dbReference type="Proteomes" id="UP000507470">
    <property type="component" value="Unassembled WGS sequence"/>
</dbReference>
<accession>A0A6J8EPX7</accession>
<reference evidence="2 3" key="1">
    <citation type="submission" date="2020-06" db="EMBL/GenBank/DDBJ databases">
        <authorList>
            <person name="Li R."/>
            <person name="Bekaert M."/>
        </authorList>
    </citation>
    <scope>NUCLEOTIDE SEQUENCE [LARGE SCALE GENOMIC DNA]</scope>
    <source>
        <strain evidence="3">wild</strain>
    </source>
</reference>
<sequence>MAEKVQTNMTKQLRLCLQDVHSVEWVMEQHEKGEFDVPVGPLSELIPVRYQRFIPKGILKSLVCEDEESAAKMRKKIGVADIPVITSKYTENVYEHIRINLTDSGKDALQEIHPWIINILIDWAHFDQIICTCPLGEGMTMQDVHDENNNNEENDLKELDSDLDKHDRAEVAGSSKVPMSKSAMDKTNSCSSIKTWKPQEVKKLIDIKVKNDFRFNKPGTKKKIIWQDIAEEINKDGSTFTFQQCEQNEMEEAYGYKANVKPIFTMCSSMPSAESATCEDSDAESLNESSLAEEGKRKKKASDSDQTNNQGKKVKKR</sequence>
<dbReference type="EMBL" id="CACVKT020009675">
    <property type="protein sequence ID" value="CAC5422689.1"/>
    <property type="molecule type" value="Genomic_DNA"/>
</dbReference>
<gene>
    <name evidence="2" type="ORF">MCOR_54725</name>
</gene>
<dbReference type="Gene3D" id="1.10.10.60">
    <property type="entry name" value="Homeodomain-like"/>
    <property type="match status" value="1"/>
</dbReference>
<proteinExistence type="predicted"/>
<name>A0A6J8EPX7_MYTCO</name>
<evidence type="ECO:0000313" key="2">
    <source>
        <dbReference type="EMBL" id="CAC5422689.1"/>
    </source>
</evidence>
<evidence type="ECO:0000313" key="3">
    <source>
        <dbReference type="Proteomes" id="UP000507470"/>
    </source>
</evidence>
<evidence type="ECO:0008006" key="4">
    <source>
        <dbReference type="Google" id="ProtNLM"/>
    </source>
</evidence>
<evidence type="ECO:0000256" key="1">
    <source>
        <dbReference type="SAM" id="MobiDB-lite"/>
    </source>
</evidence>
<dbReference type="AlphaFoldDB" id="A0A6J8EPX7"/>